<name>A0A9W8I5Z3_9FUNG</name>
<feature type="non-terminal residue" evidence="3">
    <location>
        <position position="205"/>
    </location>
</feature>
<evidence type="ECO:0000256" key="1">
    <source>
        <dbReference type="SAM" id="Coils"/>
    </source>
</evidence>
<sequence length="205" mass="22596">MADETEKEVKQVTELIQRLAQELEVVKMTLTGDQARVEDAKAQAQFAVKHAEKAASLVAHATDDGSWAQSGLTPLQVANRQKALLALQQDNGEAAAAAASLLFNQSEMDGKSTTIADPYEAVRRIQFASMHQDVAREYYWSWLERVESSAGLLAERLDQLERHVSSAVARAQAVDGMQRRPYDSEPAIRPSPKAVSDVIQYQNDS</sequence>
<dbReference type="Proteomes" id="UP001139887">
    <property type="component" value="Unassembled WGS sequence"/>
</dbReference>
<dbReference type="Gene3D" id="6.10.140.1350">
    <property type="match status" value="1"/>
</dbReference>
<dbReference type="OrthoDB" id="2538017at2759"/>
<evidence type="ECO:0000256" key="2">
    <source>
        <dbReference type="SAM" id="MobiDB-lite"/>
    </source>
</evidence>
<evidence type="ECO:0000313" key="4">
    <source>
        <dbReference type="Proteomes" id="UP001139887"/>
    </source>
</evidence>
<feature type="coiled-coil region" evidence="1">
    <location>
        <begin position="2"/>
        <end position="29"/>
    </location>
</feature>
<feature type="region of interest" description="Disordered" evidence="2">
    <location>
        <begin position="175"/>
        <end position="205"/>
    </location>
</feature>
<evidence type="ECO:0000313" key="3">
    <source>
        <dbReference type="EMBL" id="KAJ2848775.1"/>
    </source>
</evidence>
<gene>
    <name evidence="3" type="ORF">IWW36_003084</name>
</gene>
<dbReference type="AlphaFoldDB" id="A0A9W8I5Z3"/>
<keyword evidence="1" id="KW-0175">Coiled coil</keyword>
<comment type="caution">
    <text evidence="3">The sequence shown here is derived from an EMBL/GenBank/DDBJ whole genome shotgun (WGS) entry which is preliminary data.</text>
</comment>
<dbReference type="EMBL" id="JANBUW010000134">
    <property type="protein sequence ID" value="KAJ2848775.1"/>
    <property type="molecule type" value="Genomic_DNA"/>
</dbReference>
<accession>A0A9W8I5Z3</accession>
<organism evidence="3 4">
    <name type="scientific">Coemansia brasiliensis</name>
    <dbReference type="NCBI Taxonomy" id="2650707"/>
    <lineage>
        <taxon>Eukaryota</taxon>
        <taxon>Fungi</taxon>
        <taxon>Fungi incertae sedis</taxon>
        <taxon>Zoopagomycota</taxon>
        <taxon>Kickxellomycotina</taxon>
        <taxon>Kickxellomycetes</taxon>
        <taxon>Kickxellales</taxon>
        <taxon>Kickxellaceae</taxon>
        <taxon>Coemansia</taxon>
    </lineage>
</organism>
<reference evidence="3" key="1">
    <citation type="submission" date="2022-07" db="EMBL/GenBank/DDBJ databases">
        <title>Phylogenomic reconstructions and comparative analyses of Kickxellomycotina fungi.</title>
        <authorList>
            <person name="Reynolds N.K."/>
            <person name="Stajich J.E."/>
            <person name="Barry K."/>
            <person name="Grigoriev I.V."/>
            <person name="Crous P."/>
            <person name="Smith M.E."/>
        </authorList>
    </citation>
    <scope>NUCLEOTIDE SEQUENCE</scope>
    <source>
        <strain evidence="3">NRRL 1566</strain>
    </source>
</reference>
<protein>
    <submittedName>
        <fullName evidence="3">Uncharacterized protein</fullName>
    </submittedName>
</protein>
<proteinExistence type="predicted"/>
<keyword evidence="4" id="KW-1185">Reference proteome</keyword>